<evidence type="ECO:0000313" key="2">
    <source>
        <dbReference type="EMBL" id="PPS12155.1"/>
    </source>
</evidence>
<dbReference type="Proteomes" id="UP000239757">
    <property type="component" value="Unassembled WGS sequence"/>
</dbReference>
<proteinExistence type="predicted"/>
<dbReference type="AlphaFoldDB" id="A0A2P5Y988"/>
<evidence type="ECO:0000313" key="3">
    <source>
        <dbReference type="Proteomes" id="UP000239757"/>
    </source>
</evidence>
<name>A0A2P5Y988_GOSBA</name>
<protein>
    <submittedName>
        <fullName evidence="2">Uncharacterized protein</fullName>
    </submittedName>
</protein>
<gene>
    <name evidence="2" type="ORF">GOBAR_AA08486</name>
</gene>
<evidence type="ECO:0000256" key="1">
    <source>
        <dbReference type="SAM" id="MobiDB-lite"/>
    </source>
</evidence>
<dbReference type="EMBL" id="KZ663515">
    <property type="protein sequence ID" value="PPS12155.1"/>
    <property type="molecule type" value="Genomic_DNA"/>
</dbReference>
<sequence>MRVVMNEVKDEWRRRGGRGRKMERKGEKGVAVDKEAMMTISIIGGDEEGKEKEERGEESKWIAGPVTLTYLASDVAASTATLAAVLEQVAVSNEKIRWNDSDEDKER</sequence>
<accession>A0A2P5Y988</accession>
<reference evidence="2 3" key="1">
    <citation type="submission" date="2015-01" db="EMBL/GenBank/DDBJ databases">
        <title>Genome of allotetraploid Gossypium barbadense reveals genomic plasticity and fiber elongation in cotton evolution.</title>
        <authorList>
            <person name="Chen X."/>
            <person name="Liu X."/>
            <person name="Zhao B."/>
            <person name="Zheng H."/>
            <person name="Hu Y."/>
            <person name="Lu G."/>
            <person name="Yang C."/>
            <person name="Chen J."/>
            <person name="Shan C."/>
            <person name="Zhang L."/>
            <person name="Zhou Y."/>
            <person name="Wang L."/>
            <person name="Guo W."/>
            <person name="Bai Y."/>
            <person name="Ruan J."/>
            <person name="Shangguan X."/>
            <person name="Mao Y."/>
            <person name="Jiang J."/>
            <person name="Zhu Y."/>
            <person name="Lei J."/>
            <person name="Kang H."/>
            <person name="Chen S."/>
            <person name="He X."/>
            <person name="Wang R."/>
            <person name="Wang Y."/>
            <person name="Chen J."/>
            <person name="Wang L."/>
            <person name="Yu S."/>
            <person name="Wang B."/>
            <person name="Wei J."/>
            <person name="Song S."/>
            <person name="Lu X."/>
            <person name="Gao Z."/>
            <person name="Gu W."/>
            <person name="Deng X."/>
            <person name="Ma D."/>
            <person name="Wang S."/>
            <person name="Liang W."/>
            <person name="Fang L."/>
            <person name="Cai C."/>
            <person name="Zhu X."/>
            <person name="Zhou B."/>
            <person name="Zhang Y."/>
            <person name="Chen Z."/>
            <person name="Xu S."/>
            <person name="Zhu R."/>
            <person name="Wang S."/>
            <person name="Zhang T."/>
            <person name="Zhao G."/>
        </authorList>
    </citation>
    <scope>NUCLEOTIDE SEQUENCE [LARGE SCALE GENOMIC DNA]</scope>
    <source>
        <strain evidence="3">cv. Xinhai21</strain>
        <tissue evidence="2">Leaf</tissue>
    </source>
</reference>
<feature type="region of interest" description="Disordered" evidence="1">
    <location>
        <begin position="1"/>
        <end position="29"/>
    </location>
</feature>
<organism evidence="2 3">
    <name type="scientific">Gossypium barbadense</name>
    <name type="common">Sea Island cotton</name>
    <name type="synonym">Hibiscus barbadensis</name>
    <dbReference type="NCBI Taxonomy" id="3634"/>
    <lineage>
        <taxon>Eukaryota</taxon>
        <taxon>Viridiplantae</taxon>
        <taxon>Streptophyta</taxon>
        <taxon>Embryophyta</taxon>
        <taxon>Tracheophyta</taxon>
        <taxon>Spermatophyta</taxon>
        <taxon>Magnoliopsida</taxon>
        <taxon>eudicotyledons</taxon>
        <taxon>Gunneridae</taxon>
        <taxon>Pentapetalae</taxon>
        <taxon>rosids</taxon>
        <taxon>malvids</taxon>
        <taxon>Malvales</taxon>
        <taxon>Malvaceae</taxon>
        <taxon>Malvoideae</taxon>
        <taxon>Gossypium</taxon>
    </lineage>
</organism>